<dbReference type="SUPFAM" id="SSF52540">
    <property type="entry name" value="P-loop containing nucleoside triphosphate hydrolases"/>
    <property type="match status" value="1"/>
</dbReference>
<evidence type="ECO:0000256" key="4">
    <source>
        <dbReference type="ARBA" id="ARBA00022475"/>
    </source>
</evidence>
<dbReference type="GO" id="GO:0005524">
    <property type="term" value="F:ATP binding"/>
    <property type="evidence" value="ECO:0007669"/>
    <property type="project" value="UniProtKB-KW"/>
</dbReference>
<evidence type="ECO:0000256" key="7">
    <source>
        <dbReference type="ARBA" id="ARBA00022970"/>
    </source>
</evidence>
<comment type="similarity">
    <text evidence="2">Belongs to the ABC transporter superfamily.</text>
</comment>
<dbReference type="InterPro" id="IPR050086">
    <property type="entry name" value="MetN_ABC_transporter-like"/>
</dbReference>
<dbReference type="SMART" id="SM00382">
    <property type="entry name" value="AAA"/>
    <property type="match status" value="1"/>
</dbReference>
<feature type="domain" description="ABC transporter" evidence="9">
    <location>
        <begin position="4"/>
        <end position="241"/>
    </location>
</feature>
<evidence type="ECO:0000256" key="2">
    <source>
        <dbReference type="ARBA" id="ARBA00005417"/>
    </source>
</evidence>
<keyword evidence="11" id="KW-1185">Reference proteome</keyword>
<dbReference type="Proteomes" id="UP001597267">
    <property type="component" value="Unassembled WGS sequence"/>
</dbReference>
<protein>
    <submittedName>
        <fullName evidence="10">Amino acid ABC transporter ATP-binding protein</fullName>
    </submittedName>
</protein>
<organism evidence="10 11">
    <name type="scientific">Agrilactobacillus yilanensis</name>
    <dbReference type="NCBI Taxonomy" id="2485997"/>
    <lineage>
        <taxon>Bacteria</taxon>
        <taxon>Bacillati</taxon>
        <taxon>Bacillota</taxon>
        <taxon>Bacilli</taxon>
        <taxon>Lactobacillales</taxon>
        <taxon>Lactobacillaceae</taxon>
        <taxon>Agrilactobacillus</taxon>
    </lineage>
</organism>
<gene>
    <name evidence="10" type="ORF">ACFQ5M_04200</name>
</gene>
<evidence type="ECO:0000256" key="8">
    <source>
        <dbReference type="ARBA" id="ARBA00023136"/>
    </source>
</evidence>
<evidence type="ECO:0000259" key="9">
    <source>
        <dbReference type="PROSITE" id="PS50893"/>
    </source>
</evidence>
<dbReference type="PIRSF" id="PIRSF039085">
    <property type="entry name" value="ABC_ATPase_HisP"/>
    <property type="match status" value="1"/>
</dbReference>
<dbReference type="PANTHER" id="PTHR43166:SF9">
    <property type="entry name" value="GLUTAMATE_ASPARTATE IMPORT ATP-BINDING PROTEIN GLTL"/>
    <property type="match status" value="1"/>
</dbReference>
<comment type="subcellular location">
    <subcellularLocation>
        <location evidence="1">Cell membrane</location>
        <topology evidence="1">Peripheral membrane protein</topology>
    </subcellularLocation>
</comment>
<dbReference type="InterPro" id="IPR030679">
    <property type="entry name" value="ABC_ATPase_HisP-typ"/>
</dbReference>
<comment type="caution">
    <text evidence="10">The sequence shown here is derived from an EMBL/GenBank/DDBJ whole genome shotgun (WGS) entry which is preliminary data.</text>
</comment>
<sequence length="250" mass="26828">MSLIQVQDLSVTLGNRPILKHINLEVEAGKVTVFIGPSGSGKTTLLRTLNLLQLPTQGTLQVDGIQATAGAIQKQTIQQIRSHSAMVFQQFNLFKNLTVLKNVTAALVLNKQLSNADAEKRAKEVLEKVGLLEVADQYPNTLSGGQQQRVSIARAIAVRPKVILFDEPTSALDPELVESVLNTIAALAKENITMVIVTHEMAFARKIGDQAVFIEDGEIIAKGPAAQLLSGTVPGRISSFVNSLNTTTVA</sequence>
<dbReference type="PROSITE" id="PS00211">
    <property type="entry name" value="ABC_TRANSPORTER_1"/>
    <property type="match status" value="1"/>
</dbReference>
<dbReference type="RefSeq" id="WP_125713490.1">
    <property type="nucleotide sequence ID" value="NZ_JBHTOP010000006.1"/>
</dbReference>
<evidence type="ECO:0000256" key="1">
    <source>
        <dbReference type="ARBA" id="ARBA00004202"/>
    </source>
</evidence>
<evidence type="ECO:0000256" key="3">
    <source>
        <dbReference type="ARBA" id="ARBA00022448"/>
    </source>
</evidence>
<keyword evidence="5" id="KW-0547">Nucleotide-binding</keyword>
<proteinExistence type="inferred from homology"/>
<accession>A0ABW4J4Z9</accession>
<dbReference type="InterPro" id="IPR003593">
    <property type="entry name" value="AAA+_ATPase"/>
</dbReference>
<keyword evidence="8" id="KW-0472">Membrane</keyword>
<dbReference type="Pfam" id="PF00005">
    <property type="entry name" value="ABC_tran"/>
    <property type="match status" value="1"/>
</dbReference>
<keyword evidence="6 10" id="KW-0067">ATP-binding</keyword>
<keyword evidence="4" id="KW-1003">Cell membrane</keyword>
<dbReference type="InterPro" id="IPR027417">
    <property type="entry name" value="P-loop_NTPase"/>
</dbReference>
<dbReference type="InterPro" id="IPR017871">
    <property type="entry name" value="ABC_transporter-like_CS"/>
</dbReference>
<evidence type="ECO:0000256" key="6">
    <source>
        <dbReference type="ARBA" id="ARBA00022840"/>
    </source>
</evidence>
<keyword evidence="3" id="KW-0813">Transport</keyword>
<dbReference type="PROSITE" id="PS50893">
    <property type="entry name" value="ABC_TRANSPORTER_2"/>
    <property type="match status" value="1"/>
</dbReference>
<keyword evidence="7" id="KW-0029">Amino-acid transport</keyword>
<dbReference type="PANTHER" id="PTHR43166">
    <property type="entry name" value="AMINO ACID IMPORT ATP-BINDING PROTEIN"/>
    <property type="match status" value="1"/>
</dbReference>
<dbReference type="EMBL" id="JBHTOP010000006">
    <property type="protein sequence ID" value="MFD1671291.1"/>
    <property type="molecule type" value="Genomic_DNA"/>
</dbReference>
<evidence type="ECO:0000256" key="5">
    <source>
        <dbReference type="ARBA" id="ARBA00022741"/>
    </source>
</evidence>
<dbReference type="Gene3D" id="3.40.50.300">
    <property type="entry name" value="P-loop containing nucleotide triphosphate hydrolases"/>
    <property type="match status" value="1"/>
</dbReference>
<dbReference type="InterPro" id="IPR003439">
    <property type="entry name" value="ABC_transporter-like_ATP-bd"/>
</dbReference>
<evidence type="ECO:0000313" key="11">
    <source>
        <dbReference type="Proteomes" id="UP001597267"/>
    </source>
</evidence>
<reference evidence="11" key="1">
    <citation type="journal article" date="2019" name="Int. J. Syst. Evol. Microbiol.">
        <title>The Global Catalogue of Microorganisms (GCM) 10K type strain sequencing project: providing services to taxonomists for standard genome sequencing and annotation.</title>
        <authorList>
            <consortium name="The Broad Institute Genomics Platform"/>
            <consortium name="The Broad Institute Genome Sequencing Center for Infectious Disease"/>
            <person name="Wu L."/>
            <person name="Ma J."/>
        </authorList>
    </citation>
    <scope>NUCLEOTIDE SEQUENCE [LARGE SCALE GENOMIC DNA]</scope>
    <source>
        <strain evidence="11">CCM 8896</strain>
    </source>
</reference>
<name>A0ABW4J4Z9_9LACO</name>
<evidence type="ECO:0000313" key="10">
    <source>
        <dbReference type="EMBL" id="MFD1671291.1"/>
    </source>
</evidence>